<dbReference type="KEGG" id="smam:Mal15_25480"/>
<dbReference type="EMBL" id="CP036264">
    <property type="protein sequence ID" value="QEF98496.1"/>
    <property type="molecule type" value="Genomic_DNA"/>
</dbReference>
<proteinExistence type="predicted"/>
<name>A0A5B9ME31_9BACT</name>
<evidence type="ECO:0000313" key="1">
    <source>
        <dbReference type="EMBL" id="QEF98496.1"/>
    </source>
</evidence>
<organism evidence="1 2">
    <name type="scientific">Stieleria maiorica</name>
    <dbReference type="NCBI Taxonomy" id="2795974"/>
    <lineage>
        <taxon>Bacteria</taxon>
        <taxon>Pseudomonadati</taxon>
        <taxon>Planctomycetota</taxon>
        <taxon>Planctomycetia</taxon>
        <taxon>Pirellulales</taxon>
        <taxon>Pirellulaceae</taxon>
        <taxon>Stieleria</taxon>
    </lineage>
</organism>
<keyword evidence="2" id="KW-1185">Reference proteome</keyword>
<sequence>MSKYDVIDCRQIERDDGKRCIVAIINWDDGRTILIRQTKDENDEYSWERILMYGIRQTDTLDALLPGIERFFDDSDVKRRMMVSSAQLRRELIAATNHLLG</sequence>
<evidence type="ECO:0000313" key="2">
    <source>
        <dbReference type="Proteomes" id="UP000321353"/>
    </source>
</evidence>
<accession>A0A5B9ME31</accession>
<reference evidence="1 2" key="1">
    <citation type="submission" date="2019-02" db="EMBL/GenBank/DDBJ databases">
        <title>Planctomycetal bacteria perform biofilm scaping via a novel small molecule.</title>
        <authorList>
            <person name="Jeske O."/>
            <person name="Boedeker C."/>
            <person name="Wiegand S."/>
            <person name="Breitling P."/>
            <person name="Kallscheuer N."/>
            <person name="Jogler M."/>
            <person name="Rohde M."/>
            <person name="Petersen J."/>
            <person name="Medema M.H."/>
            <person name="Surup F."/>
            <person name="Jogler C."/>
        </authorList>
    </citation>
    <scope>NUCLEOTIDE SEQUENCE [LARGE SCALE GENOMIC DNA]</scope>
    <source>
        <strain evidence="1 2">Mal15</strain>
    </source>
</reference>
<dbReference type="RefSeq" id="WP_147868018.1">
    <property type="nucleotide sequence ID" value="NZ_CP036264.1"/>
</dbReference>
<dbReference type="AlphaFoldDB" id="A0A5B9ME31"/>
<dbReference type="Proteomes" id="UP000321353">
    <property type="component" value="Chromosome"/>
</dbReference>
<protein>
    <submittedName>
        <fullName evidence="1">Uncharacterized protein</fullName>
    </submittedName>
</protein>
<gene>
    <name evidence="1" type="ORF">Mal15_25480</name>
</gene>